<dbReference type="EMBL" id="JMSN01000087">
    <property type="protein sequence ID" value="KDN40773.1"/>
    <property type="molecule type" value="Genomic_DNA"/>
</dbReference>
<dbReference type="Pfam" id="PF05907">
    <property type="entry name" value="CXXC_Zn-b_euk"/>
    <property type="match status" value="1"/>
</dbReference>
<evidence type="ECO:0000313" key="4">
    <source>
        <dbReference type="EMBL" id="KDN40773.1"/>
    </source>
</evidence>
<proteinExistence type="inferred from homology"/>
<evidence type="ECO:0000256" key="1">
    <source>
        <dbReference type="ARBA" id="ARBA00007818"/>
    </source>
</evidence>
<evidence type="ECO:0000256" key="2">
    <source>
        <dbReference type="ARBA" id="ARBA00022723"/>
    </source>
</evidence>
<dbReference type="RefSeq" id="XP_013241488.1">
    <property type="nucleotide sequence ID" value="XM_013386034.1"/>
</dbReference>
<sequence length="169" mass="19464">MPWFALQVKAQFENVNNLRPVDDSYRIFCKVKCTSCQEEHPNWVTITKNESADLSGSRGQANLVMRCQFCKKESSAKFDEPTAKNPTFRVYEVPDSSAPDFQTLCQIEFRGLEPVLFQPDPDSYFACDSTSSKSKFTEVQFEDGEWMDYDEAGSTEVSIMDFETRWKRA</sequence>
<keyword evidence="5" id="KW-1185">Reference proteome</keyword>
<dbReference type="AlphaFoldDB" id="A0A066VKF7"/>
<dbReference type="PANTHER" id="PTHR12857:SF0">
    <property type="entry name" value="CXXC MOTIF CONTAINING ZINC BINDING PROTEIN"/>
    <property type="match status" value="1"/>
</dbReference>
<dbReference type="OrthoDB" id="10248838at2759"/>
<reference evidence="4 5" key="1">
    <citation type="submission" date="2014-05" db="EMBL/GenBank/DDBJ databases">
        <title>Draft genome sequence of a rare smut relative, Tilletiaria anomala UBC 951.</title>
        <authorList>
            <consortium name="DOE Joint Genome Institute"/>
            <person name="Toome M."/>
            <person name="Kuo A."/>
            <person name="Henrissat B."/>
            <person name="Lipzen A."/>
            <person name="Tritt A."/>
            <person name="Yoshinaga Y."/>
            <person name="Zane M."/>
            <person name="Barry K."/>
            <person name="Grigoriev I.V."/>
            <person name="Spatafora J.W."/>
            <person name="Aimea M.C."/>
        </authorList>
    </citation>
    <scope>NUCLEOTIDE SEQUENCE [LARGE SCALE GENOMIC DNA]</scope>
    <source>
        <strain evidence="4 5">UBC 951</strain>
    </source>
</reference>
<gene>
    <name evidence="4" type="ORF">K437DRAFT_258513</name>
</gene>
<dbReference type="OMA" id="TAHFVWR"/>
<evidence type="ECO:0000313" key="5">
    <source>
        <dbReference type="Proteomes" id="UP000027361"/>
    </source>
</evidence>
<evidence type="ECO:0000256" key="3">
    <source>
        <dbReference type="ARBA" id="ARBA00022833"/>
    </source>
</evidence>
<dbReference type="PANTHER" id="PTHR12857">
    <property type="entry name" value="CXXC MOTIF CONTAINING ZINC BINDING PROTEIN"/>
    <property type="match status" value="1"/>
</dbReference>
<comment type="similarity">
    <text evidence="1">Belongs to the UPF0587 family.</text>
</comment>
<dbReference type="GeneID" id="25265002"/>
<comment type="caution">
    <text evidence="4">The sequence shown here is derived from an EMBL/GenBank/DDBJ whole genome shotgun (WGS) entry which is preliminary data.</text>
</comment>
<protein>
    <submittedName>
        <fullName evidence="4">DUF866-domain-containing protein</fullName>
    </submittedName>
</protein>
<dbReference type="InterPro" id="IPR008584">
    <property type="entry name" value="CXXC_Zn-binding_euk"/>
</dbReference>
<dbReference type="Proteomes" id="UP000027361">
    <property type="component" value="Unassembled WGS sequence"/>
</dbReference>
<keyword evidence="3" id="KW-0862">Zinc</keyword>
<dbReference type="InParanoid" id="A0A066VKF7"/>
<dbReference type="SUPFAM" id="SSF141678">
    <property type="entry name" value="MAL13P1.257-like"/>
    <property type="match status" value="1"/>
</dbReference>
<dbReference type="HOGENOM" id="CLU_114688_0_0_1"/>
<dbReference type="GO" id="GO:0008270">
    <property type="term" value="F:zinc ion binding"/>
    <property type="evidence" value="ECO:0007669"/>
    <property type="project" value="TreeGrafter"/>
</dbReference>
<keyword evidence="2" id="KW-0479">Metal-binding</keyword>
<dbReference type="FunCoup" id="A0A066VKF7">
    <property type="interactions" value="262"/>
</dbReference>
<organism evidence="4 5">
    <name type="scientific">Tilletiaria anomala (strain ATCC 24038 / CBS 436.72 / UBC 951)</name>
    <dbReference type="NCBI Taxonomy" id="1037660"/>
    <lineage>
        <taxon>Eukaryota</taxon>
        <taxon>Fungi</taxon>
        <taxon>Dikarya</taxon>
        <taxon>Basidiomycota</taxon>
        <taxon>Ustilaginomycotina</taxon>
        <taxon>Exobasidiomycetes</taxon>
        <taxon>Georgefischeriales</taxon>
        <taxon>Tilletiariaceae</taxon>
        <taxon>Tilletiaria</taxon>
    </lineage>
</organism>
<name>A0A066VKF7_TILAU</name>
<accession>A0A066VKF7</accession>